<evidence type="ECO:0000313" key="2">
    <source>
        <dbReference type="Proteomes" id="UP001066276"/>
    </source>
</evidence>
<keyword evidence="2" id="KW-1185">Reference proteome</keyword>
<accession>A0AAV7LNN5</accession>
<dbReference type="Proteomes" id="UP001066276">
    <property type="component" value="Chromosome 11"/>
</dbReference>
<comment type="caution">
    <text evidence="1">The sequence shown here is derived from an EMBL/GenBank/DDBJ whole genome shotgun (WGS) entry which is preliminary data.</text>
</comment>
<gene>
    <name evidence="1" type="ORF">NDU88_005729</name>
</gene>
<dbReference type="AlphaFoldDB" id="A0AAV7LNN5"/>
<sequence>MCTRSVARAPSDARKRLMPSPMGYRFFPRNLFALEFLRGIDVLTSTSTPLSTVKMCRATTPHPPAPKAKDKTSLVKLLRHHANAVVSQRPA</sequence>
<evidence type="ECO:0000313" key="1">
    <source>
        <dbReference type="EMBL" id="KAJ1092619.1"/>
    </source>
</evidence>
<dbReference type="EMBL" id="JANPWB010000015">
    <property type="protein sequence ID" value="KAJ1092619.1"/>
    <property type="molecule type" value="Genomic_DNA"/>
</dbReference>
<name>A0AAV7LNN5_PLEWA</name>
<reference evidence="1" key="1">
    <citation type="journal article" date="2022" name="bioRxiv">
        <title>Sequencing and chromosome-scale assembly of the giantPleurodeles waltlgenome.</title>
        <authorList>
            <person name="Brown T."/>
            <person name="Elewa A."/>
            <person name="Iarovenko S."/>
            <person name="Subramanian E."/>
            <person name="Araus A.J."/>
            <person name="Petzold A."/>
            <person name="Susuki M."/>
            <person name="Suzuki K.-i.T."/>
            <person name="Hayashi T."/>
            <person name="Toyoda A."/>
            <person name="Oliveira C."/>
            <person name="Osipova E."/>
            <person name="Leigh N.D."/>
            <person name="Simon A."/>
            <person name="Yun M.H."/>
        </authorList>
    </citation>
    <scope>NUCLEOTIDE SEQUENCE</scope>
    <source>
        <strain evidence="1">20211129_DDA</strain>
        <tissue evidence="1">Liver</tissue>
    </source>
</reference>
<proteinExistence type="predicted"/>
<organism evidence="1 2">
    <name type="scientific">Pleurodeles waltl</name>
    <name type="common">Iberian ribbed newt</name>
    <dbReference type="NCBI Taxonomy" id="8319"/>
    <lineage>
        <taxon>Eukaryota</taxon>
        <taxon>Metazoa</taxon>
        <taxon>Chordata</taxon>
        <taxon>Craniata</taxon>
        <taxon>Vertebrata</taxon>
        <taxon>Euteleostomi</taxon>
        <taxon>Amphibia</taxon>
        <taxon>Batrachia</taxon>
        <taxon>Caudata</taxon>
        <taxon>Salamandroidea</taxon>
        <taxon>Salamandridae</taxon>
        <taxon>Pleurodelinae</taxon>
        <taxon>Pleurodeles</taxon>
    </lineage>
</organism>
<protein>
    <submittedName>
        <fullName evidence="1">Uncharacterized protein</fullName>
    </submittedName>
</protein>